<keyword evidence="4 16" id="KW-0812">Transmembrane</keyword>
<feature type="domain" description="SRCR" evidence="17">
    <location>
        <begin position="754"/>
        <end position="856"/>
    </location>
</feature>
<feature type="disulfide bond" evidence="15">
    <location>
        <begin position="84"/>
        <end position="94"/>
    </location>
</feature>
<reference evidence="18" key="2">
    <citation type="submission" date="2025-09" db="UniProtKB">
        <authorList>
            <consortium name="Ensembl"/>
        </authorList>
    </citation>
    <scope>IDENTIFICATION</scope>
</reference>
<keyword evidence="8 16" id="KW-0472">Membrane</keyword>
<accession>A0A3B4BDF7</accession>
<comment type="subunit">
    <text evidence="13">Interacts with LGALS1 and laminin.</text>
</comment>
<feature type="domain" description="SRCR" evidence="17">
    <location>
        <begin position="215"/>
        <end position="312"/>
    </location>
</feature>
<feature type="disulfide bond" evidence="15">
    <location>
        <begin position="558"/>
        <end position="619"/>
    </location>
</feature>
<feature type="disulfide bond" evidence="15">
    <location>
        <begin position="183"/>
        <end position="193"/>
    </location>
</feature>
<sequence length="1029" mass="111455">LYKISVQGQDKSQIYGGKYAMRLTNGTNRCSGVLEVFHDGQWGVLCNRNWPPNLATTMCDQLDCGRPKKTDVTFQNYRGYMSSCPGNATSISECTLTKNSDVCQGIALSCLKEIRLMNGSDRCSGRVEVYFHKQWGTVCDDNWDMADAQVVCRAMDCGVALDIKPHSFFGGGEGDIWLDNVECAGNESTLTQCAHNPIGDHNCGHGEDTGVICSCKLLNGTTSCSGRVEFSVDGQWSSASRSSWGTNEAKVTCREMDCGEATSFSGTNSANEPSRMYDVSCTGTETSLKKCTIKKHNKTSGGVAEDATVVCTGKTLLSEGPNRCAGRVEVFHNGQWADVCTDIWDINDAQVVCKQLNCGSPHKVITVSGRAGQSLWANQTICNGREMGLSFCLQQFTNQSCASPTVAGVICSDGLVVRLSNGQDRCSGRVEVLHGNKWGTVCDSDWNQNKAKAVCDLLECGHVMNVSTGRTYPAGVGPVFDASDACFHSVESVHQCSFNGFPSSTCRHDKDIGIVCDSSIRLVNGTDRCSGRVEILYQAKWGTVCDDDWDILDAQVVCRSRDCGSAMMAVPGAFFGEGAGNVWLDDVACLGNESSLVNCSHPDLGNNNCGHGEDAGVICSSKSYGLNFLFPSNHESDRKCINNITNNFSFSGHLRLFGGPHQCSGNVEVYYDGEWLPALNTKWGMNEAAVVCREMGCGDPKTVSGSFTQREVQRGFKVSCTGREHSVSMCTVIAYTKLSTDQLKYAAVTCSGIVKLVDGPNRCAGRLEVFHKGQWGDVCGQSWDMNDAHVVCQQLNCGTAFKLTTDPSHYGRGRSGFNVEHIECNGRESLLQQCTVTHGGKECNSSSVAAVIVTCDSLNIRLVGGADRCTGRVEVRMGSVWGSVCAADWTVEKAETVCEVLECGQAVNVSSVPHKTASPMSDPAQTCFSNTQSLKQCLNNGLPRATCAQDNDASLVCISDFFFLFFFYISAFCYKKVFGMCFIACMVQITFLKNTITLIIIVGSLQSFKFAASATKLCHQYYITKHIEL</sequence>
<dbReference type="FunFam" id="3.10.250.10:FF:000007">
    <property type="entry name" value="Soluble scavenger receptor cysteine-rich domain-containing protein SSC5D"/>
    <property type="match status" value="1"/>
</dbReference>
<evidence type="ECO:0000256" key="2">
    <source>
        <dbReference type="ARBA" id="ARBA00004613"/>
    </source>
</evidence>
<keyword evidence="19" id="KW-1185">Reference proteome</keyword>
<feature type="disulfide bond" evidence="15">
    <location>
        <begin position="139"/>
        <end position="203"/>
    </location>
</feature>
<feature type="disulfide bond" evidence="15">
    <location>
        <begin position="589"/>
        <end position="599"/>
    </location>
</feature>
<feature type="domain" description="SRCR" evidence="17">
    <location>
        <begin position="860"/>
        <end position="958"/>
    </location>
</feature>
<feature type="disulfide bond" evidence="15">
    <location>
        <begin position="382"/>
        <end position="392"/>
    </location>
</feature>
<dbReference type="FunFam" id="3.10.250.10:FF:000006">
    <property type="entry name" value="neurotrypsin isoform X2"/>
    <property type="match status" value="2"/>
</dbReference>
<evidence type="ECO:0000256" key="13">
    <source>
        <dbReference type="ARBA" id="ARBA00064153"/>
    </source>
</evidence>
<feature type="domain" description="SRCR" evidence="17">
    <location>
        <begin position="21"/>
        <end position="111"/>
    </location>
</feature>
<feature type="disulfide bond" evidence="15">
    <location>
        <begin position="281"/>
        <end position="291"/>
    </location>
</feature>
<name>A0A3B4BDF7_9GOBI</name>
<keyword evidence="9 15" id="KW-1015">Disulfide bond</keyword>
<keyword evidence="11" id="KW-0325">Glycoprotein</keyword>
<feature type="transmembrane region" description="Helical" evidence="16">
    <location>
        <begin position="981"/>
        <end position="1002"/>
    </location>
</feature>
<dbReference type="FunFam" id="3.10.250.10:FF:000004">
    <property type="entry name" value="Scavenger receptor cysteine-rich type 1 protein M130"/>
    <property type="match status" value="1"/>
</dbReference>
<dbReference type="AlphaFoldDB" id="A0A3B4BDF7"/>
<evidence type="ECO:0000256" key="4">
    <source>
        <dbReference type="ARBA" id="ARBA00022692"/>
    </source>
</evidence>
<feature type="disulfide bond" evidence="15">
    <location>
        <begin position="152"/>
        <end position="213"/>
    </location>
</feature>
<comment type="caution">
    <text evidence="15">Lacks conserved residue(s) required for the propagation of feature annotation.</text>
</comment>
<keyword evidence="6" id="KW-0677">Repeat</keyword>
<organism evidence="18 19">
    <name type="scientific">Periophthalmus magnuspinnatus</name>
    <dbReference type="NCBI Taxonomy" id="409849"/>
    <lineage>
        <taxon>Eukaryota</taxon>
        <taxon>Metazoa</taxon>
        <taxon>Chordata</taxon>
        <taxon>Craniata</taxon>
        <taxon>Vertebrata</taxon>
        <taxon>Euteleostomi</taxon>
        <taxon>Actinopterygii</taxon>
        <taxon>Neopterygii</taxon>
        <taxon>Teleostei</taxon>
        <taxon>Neoteleostei</taxon>
        <taxon>Acanthomorphata</taxon>
        <taxon>Gobiaria</taxon>
        <taxon>Gobiiformes</taxon>
        <taxon>Gobioidei</taxon>
        <taxon>Gobiidae</taxon>
        <taxon>Oxudercinae</taxon>
        <taxon>Periophthalmus</taxon>
    </lineage>
</organism>
<dbReference type="Ensembl" id="ENSPMGT00000028682.1">
    <property type="protein sequence ID" value="ENSPMGP00000026925.1"/>
    <property type="gene ID" value="ENSPMGG00000021732.1"/>
</dbReference>
<dbReference type="Pfam" id="PF00530">
    <property type="entry name" value="SRCR"/>
    <property type="match status" value="9"/>
</dbReference>
<evidence type="ECO:0000256" key="5">
    <source>
        <dbReference type="ARBA" id="ARBA00022729"/>
    </source>
</evidence>
<comment type="function">
    <text evidence="12">Binds to extracellular matrix proteins. Binds to pathogen-associated molecular patterns (PAMPs) present on the cell walls of Gram-positive and Gram-negative bacteria and fungi, behaving as a pattern recognition receptor (PRR). Induces bacterial and fungal aggregation and subsequent inhibition of PAMP-induced cytokine release. Does not possess intrinsic bactericidal activity. May play a role in the innate defense and homeostasis of certain epithelial surfaces.</text>
</comment>
<proteinExistence type="predicted"/>
<evidence type="ECO:0000256" key="1">
    <source>
        <dbReference type="ARBA" id="ARBA00004167"/>
    </source>
</evidence>
<evidence type="ECO:0000256" key="7">
    <source>
        <dbReference type="ARBA" id="ARBA00022989"/>
    </source>
</evidence>
<evidence type="ECO:0000256" key="15">
    <source>
        <dbReference type="PROSITE-ProRule" id="PRU00196"/>
    </source>
</evidence>
<feature type="transmembrane region" description="Helical" evidence="16">
    <location>
        <begin position="953"/>
        <end position="974"/>
    </location>
</feature>
<dbReference type="Proteomes" id="UP000261520">
    <property type="component" value="Unplaced"/>
</dbReference>
<feature type="domain" description="SRCR" evidence="17">
    <location>
        <begin position="520"/>
        <end position="620"/>
    </location>
</feature>
<keyword evidence="5" id="KW-0732">Signal</keyword>
<keyword evidence="10" id="KW-0675">Receptor</keyword>
<dbReference type="SMART" id="SM00202">
    <property type="entry name" value="SR"/>
    <property type="match status" value="9"/>
</dbReference>
<dbReference type="FunFam" id="3.10.250.10:FF:000016">
    <property type="entry name" value="Scavenger receptor cysteine-rich protein type 12"/>
    <property type="match status" value="3"/>
</dbReference>
<dbReference type="STRING" id="409849.ENSPMGP00000026925"/>
<evidence type="ECO:0000256" key="11">
    <source>
        <dbReference type="ARBA" id="ARBA00023180"/>
    </source>
</evidence>
<keyword evidence="7 16" id="KW-1133">Transmembrane helix</keyword>
<dbReference type="SUPFAM" id="SSF56487">
    <property type="entry name" value="SRCR-like"/>
    <property type="match status" value="9"/>
</dbReference>
<comment type="subcellular location">
    <subcellularLocation>
        <location evidence="1">Membrane</location>
        <topology evidence="1">Single-pass membrane protein</topology>
    </subcellularLocation>
    <subcellularLocation>
        <location evidence="2">Secreted</location>
    </subcellularLocation>
</comment>
<evidence type="ECO:0000313" key="19">
    <source>
        <dbReference type="Proteomes" id="UP000261520"/>
    </source>
</evidence>
<dbReference type="PRINTS" id="PR00258">
    <property type="entry name" value="SPERACTRCPTR"/>
</dbReference>
<evidence type="ECO:0000256" key="8">
    <source>
        <dbReference type="ARBA" id="ARBA00023136"/>
    </source>
</evidence>
<dbReference type="PROSITE" id="PS50287">
    <property type="entry name" value="SRCR_2"/>
    <property type="match status" value="9"/>
</dbReference>
<reference evidence="18" key="1">
    <citation type="submission" date="2025-08" db="UniProtKB">
        <authorList>
            <consortium name="Ensembl"/>
        </authorList>
    </citation>
    <scope>IDENTIFICATION</scope>
</reference>
<feature type="disulfide bond" evidence="15">
    <location>
        <begin position="720"/>
        <end position="730"/>
    </location>
</feature>
<evidence type="ECO:0000256" key="10">
    <source>
        <dbReference type="ARBA" id="ARBA00023170"/>
    </source>
</evidence>
<evidence type="ECO:0000313" key="18">
    <source>
        <dbReference type="Ensembl" id="ENSPMGP00000026925.1"/>
    </source>
</evidence>
<dbReference type="GO" id="GO:0016020">
    <property type="term" value="C:membrane"/>
    <property type="evidence" value="ECO:0007669"/>
    <property type="project" value="UniProtKB-SubCell"/>
</dbReference>
<evidence type="ECO:0000256" key="6">
    <source>
        <dbReference type="ARBA" id="ARBA00022737"/>
    </source>
</evidence>
<dbReference type="FunFam" id="3.10.250.10:FF:000009">
    <property type="entry name" value="WC1"/>
    <property type="match status" value="1"/>
</dbReference>
<dbReference type="InterPro" id="IPR036772">
    <property type="entry name" value="SRCR-like_dom_sf"/>
</dbReference>
<evidence type="ECO:0000256" key="3">
    <source>
        <dbReference type="ARBA" id="ARBA00022525"/>
    </source>
</evidence>
<feature type="domain" description="SRCR" evidence="17">
    <location>
        <begin position="654"/>
        <end position="751"/>
    </location>
</feature>
<evidence type="ECO:0000256" key="14">
    <source>
        <dbReference type="ARBA" id="ARBA00069168"/>
    </source>
</evidence>
<dbReference type="PANTHER" id="PTHR19331">
    <property type="entry name" value="SCAVENGER RECEPTOR DOMAIN-CONTAINING"/>
    <property type="match status" value="1"/>
</dbReference>
<feature type="disulfide bond" evidence="15">
    <location>
        <begin position="455"/>
        <end position="516"/>
    </location>
</feature>
<evidence type="ECO:0000256" key="16">
    <source>
        <dbReference type="SAM" id="Phobius"/>
    </source>
</evidence>
<evidence type="ECO:0000259" key="17">
    <source>
        <dbReference type="PROSITE" id="PS50287"/>
    </source>
</evidence>
<feature type="disulfide bond" evidence="15">
    <location>
        <begin position="486"/>
        <end position="496"/>
    </location>
</feature>
<feature type="domain" description="SRCR" evidence="17">
    <location>
        <begin position="114"/>
        <end position="214"/>
    </location>
</feature>
<feature type="disulfide bond" evidence="15">
    <location>
        <begin position="442"/>
        <end position="506"/>
    </location>
</feature>
<feature type="disulfide bond" evidence="15">
    <location>
        <begin position="824"/>
        <end position="834"/>
    </location>
</feature>
<feature type="domain" description="SRCR" evidence="17">
    <location>
        <begin position="417"/>
        <end position="517"/>
    </location>
</feature>
<dbReference type="InterPro" id="IPR001190">
    <property type="entry name" value="SRCR"/>
</dbReference>
<feature type="disulfide bond" evidence="15">
    <location>
        <begin position="927"/>
        <end position="937"/>
    </location>
</feature>
<feature type="disulfide bond" evidence="15">
    <location>
        <begin position="545"/>
        <end position="609"/>
    </location>
</feature>
<protein>
    <recommendedName>
        <fullName evidence="14">Soluble scavenger receptor cysteine-rich domain-containing protein SSC5D</fullName>
    </recommendedName>
</protein>
<dbReference type="PANTHER" id="PTHR19331:SF22">
    <property type="entry name" value="DELETED IN MALIGNANT BRAIN TUMORS 1 PROTEIN"/>
    <property type="match status" value="1"/>
</dbReference>
<feature type="disulfide bond" evidence="15">
    <location>
        <begin position="779"/>
        <end position="843"/>
    </location>
</feature>
<evidence type="ECO:0000256" key="9">
    <source>
        <dbReference type="ARBA" id="ARBA00023157"/>
    </source>
</evidence>
<keyword evidence="3" id="KW-0964">Secreted</keyword>
<feature type="domain" description="SRCR" evidence="17">
    <location>
        <begin position="315"/>
        <end position="412"/>
    </location>
</feature>
<evidence type="ECO:0000256" key="12">
    <source>
        <dbReference type="ARBA" id="ARBA00058074"/>
    </source>
</evidence>
<dbReference type="Gene3D" id="3.10.250.10">
    <property type="entry name" value="SRCR-like domain"/>
    <property type="match status" value="9"/>
</dbReference>